<gene>
    <name evidence="2" type="ORF">Tci_889642</name>
</gene>
<proteinExistence type="predicted"/>
<sequence>DLDTPPTDIGDDVRRAQNTGSRNLFTTT</sequence>
<feature type="non-terminal residue" evidence="2">
    <location>
        <position position="1"/>
    </location>
</feature>
<comment type="caution">
    <text evidence="2">The sequence shown here is derived from an EMBL/GenBank/DDBJ whole genome shotgun (WGS) entry which is preliminary data.</text>
</comment>
<evidence type="ECO:0000313" key="2">
    <source>
        <dbReference type="EMBL" id="GFD17673.1"/>
    </source>
</evidence>
<evidence type="ECO:0000256" key="1">
    <source>
        <dbReference type="SAM" id="MobiDB-lite"/>
    </source>
</evidence>
<accession>A0A699U6T7</accession>
<feature type="region of interest" description="Disordered" evidence="1">
    <location>
        <begin position="1"/>
        <end position="28"/>
    </location>
</feature>
<protein>
    <submittedName>
        <fullName evidence="2">Uncharacterized protein</fullName>
    </submittedName>
</protein>
<dbReference type="EMBL" id="BKCJ011301937">
    <property type="protein sequence ID" value="GFD17673.1"/>
    <property type="molecule type" value="Genomic_DNA"/>
</dbReference>
<reference evidence="2" key="1">
    <citation type="journal article" date="2019" name="Sci. Rep.">
        <title>Draft genome of Tanacetum cinerariifolium, the natural source of mosquito coil.</title>
        <authorList>
            <person name="Yamashiro T."/>
            <person name="Shiraishi A."/>
            <person name="Satake H."/>
            <person name="Nakayama K."/>
        </authorList>
    </citation>
    <scope>NUCLEOTIDE SEQUENCE</scope>
</reference>
<dbReference type="AlphaFoldDB" id="A0A699U6T7"/>
<name>A0A699U6T7_TANCI</name>
<organism evidence="2">
    <name type="scientific">Tanacetum cinerariifolium</name>
    <name type="common">Dalmatian daisy</name>
    <name type="synonym">Chrysanthemum cinerariifolium</name>
    <dbReference type="NCBI Taxonomy" id="118510"/>
    <lineage>
        <taxon>Eukaryota</taxon>
        <taxon>Viridiplantae</taxon>
        <taxon>Streptophyta</taxon>
        <taxon>Embryophyta</taxon>
        <taxon>Tracheophyta</taxon>
        <taxon>Spermatophyta</taxon>
        <taxon>Magnoliopsida</taxon>
        <taxon>eudicotyledons</taxon>
        <taxon>Gunneridae</taxon>
        <taxon>Pentapetalae</taxon>
        <taxon>asterids</taxon>
        <taxon>campanulids</taxon>
        <taxon>Asterales</taxon>
        <taxon>Asteraceae</taxon>
        <taxon>Asteroideae</taxon>
        <taxon>Anthemideae</taxon>
        <taxon>Anthemidinae</taxon>
        <taxon>Tanacetum</taxon>
    </lineage>
</organism>
<feature type="compositionally biased region" description="Polar residues" evidence="1">
    <location>
        <begin position="16"/>
        <end position="28"/>
    </location>
</feature>